<sequence>MKTSKITLSALTLSFLLIAGSCSNDDDGDGPNPNPNPGGKTCLITQENDGDGHVEIKYEYDSKNRLTKVSDFDDAGKLDEYSTIAYNTDKVVVTNFDDDNSKEGEFTYTIGANGYASKGEWTETYEEDGFTYTGVIVVTYQYDGAGYLAKSVMETTVTSTDPENPGPFKSRLTTENTYTGGNLTASKNTNEILGDMPFTSVSNSTYEYYTDKEDNRGSGSNIRFFLGKGSKNLVKKETHTSEGGSNSIEYTYEINGDKQVTKETSKVGTDTSVTSYIYTCK</sequence>
<evidence type="ECO:0008006" key="5">
    <source>
        <dbReference type="Google" id="ProtNLM"/>
    </source>
</evidence>
<name>H8KRE6_SOLCM</name>
<evidence type="ECO:0000256" key="1">
    <source>
        <dbReference type="SAM" id="MobiDB-lite"/>
    </source>
</evidence>
<organism evidence="3 4">
    <name type="scientific">Solitalea canadensis (strain ATCC 29591 / DSM 3403 / JCM 21819 / LMG 8368 / NBRC 15130 / NCIMB 12057 / USAM 9D)</name>
    <name type="common">Flexibacter canadensis</name>
    <dbReference type="NCBI Taxonomy" id="929556"/>
    <lineage>
        <taxon>Bacteria</taxon>
        <taxon>Pseudomonadati</taxon>
        <taxon>Bacteroidota</taxon>
        <taxon>Sphingobacteriia</taxon>
        <taxon>Sphingobacteriales</taxon>
        <taxon>Sphingobacteriaceae</taxon>
        <taxon>Solitalea</taxon>
    </lineage>
</organism>
<dbReference type="Proteomes" id="UP000007590">
    <property type="component" value="Chromosome"/>
</dbReference>
<keyword evidence="2" id="KW-0732">Signal</keyword>
<accession>H8KRE6</accession>
<keyword evidence="4" id="KW-1185">Reference proteome</keyword>
<protein>
    <recommendedName>
        <fullName evidence="5">DUF4595 domain-containing protein</fullName>
    </recommendedName>
</protein>
<evidence type="ECO:0000313" key="4">
    <source>
        <dbReference type="Proteomes" id="UP000007590"/>
    </source>
</evidence>
<dbReference type="OrthoDB" id="945945at2"/>
<reference evidence="3" key="1">
    <citation type="submission" date="2012-02" db="EMBL/GenBank/DDBJ databases">
        <title>The complete genome of Solitalea canadensis DSM 3403.</title>
        <authorList>
            <consortium name="US DOE Joint Genome Institute (JGI-PGF)"/>
            <person name="Lucas S."/>
            <person name="Copeland A."/>
            <person name="Lapidus A."/>
            <person name="Glavina del Rio T."/>
            <person name="Dalin E."/>
            <person name="Tice H."/>
            <person name="Bruce D."/>
            <person name="Goodwin L."/>
            <person name="Pitluck S."/>
            <person name="Peters L."/>
            <person name="Ovchinnikova G."/>
            <person name="Lu M."/>
            <person name="Kyrpides N."/>
            <person name="Mavromatis K."/>
            <person name="Ivanova N."/>
            <person name="Brettin T."/>
            <person name="Detter J.C."/>
            <person name="Han C."/>
            <person name="Larimer F."/>
            <person name="Land M."/>
            <person name="Hauser L."/>
            <person name="Markowitz V."/>
            <person name="Cheng J.-F."/>
            <person name="Hugenholtz P."/>
            <person name="Woyke T."/>
            <person name="Wu D."/>
            <person name="Spring S."/>
            <person name="Schroeder M."/>
            <person name="Kopitz M."/>
            <person name="Brambilla E."/>
            <person name="Klenk H.-P."/>
            <person name="Eisen J.A."/>
        </authorList>
    </citation>
    <scope>NUCLEOTIDE SEQUENCE</scope>
    <source>
        <strain evidence="3">DSM 3403</strain>
    </source>
</reference>
<dbReference type="HOGENOM" id="CLU_990075_0_0_10"/>
<evidence type="ECO:0000256" key="2">
    <source>
        <dbReference type="SAM" id="SignalP"/>
    </source>
</evidence>
<dbReference type="AlphaFoldDB" id="H8KRE6"/>
<evidence type="ECO:0000313" key="3">
    <source>
        <dbReference type="EMBL" id="AFD07471.1"/>
    </source>
</evidence>
<gene>
    <name evidence="3" type="ordered locus">Solca_2430</name>
</gene>
<dbReference type="KEGG" id="scn:Solca_2430"/>
<feature type="signal peptide" evidence="2">
    <location>
        <begin position="1"/>
        <end position="24"/>
    </location>
</feature>
<dbReference type="PROSITE" id="PS51257">
    <property type="entry name" value="PROKAR_LIPOPROTEIN"/>
    <property type="match status" value="1"/>
</dbReference>
<feature type="chain" id="PRO_5003613811" description="DUF4595 domain-containing protein" evidence="2">
    <location>
        <begin position="25"/>
        <end position="281"/>
    </location>
</feature>
<dbReference type="RefSeq" id="WP_014680698.1">
    <property type="nucleotide sequence ID" value="NC_017770.1"/>
</dbReference>
<proteinExistence type="predicted"/>
<feature type="region of interest" description="Disordered" evidence="1">
    <location>
        <begin position="157"/>
        <end position="177"/>
    </location>
</feature>
<dbReference type="EMBL" id="CP003349">
    <property type="protein sequence ID" value="AFD07471.1"/>
    <property type="molecule type" value="Genomic_DNA"/>
</dbReference>